<reference evidence="6" key="1">
    <citation type="submission" date="2020-05" db="EMBL/GenBank/DDBJ databases">
        <authorList>
            <person name="Chiriac C."/>
            <person name="Salcher M."/>
            <person name="Ghai R."/>
            <person name="Kavagutti S V."/>
        </authorList>
    </citation>
    <scope>NUCLEOTIDE SEQUENCE</scope>
</reference>
<evidence type="ECO:0000259" key="1">
    <source>
        <dbReference type="Pfam" id="PF00724"/>
    </source>
</evidence>
<dbReference type="SUPFAM" id="SSF51395">
    <property type="entry name" value="FMN-linked oxidoreductases"/>
    <property type="match status" value="1"/>
</dbReference>
<dbReference type="EMBL" id="CAFAAS010000002">
    <property type="protein sequence ID" value="CAB4797159.1"/>
    <property type="molecule type" value="Genomic_DNA"/>
</dbReference>
<dbReference type="SUPFAM" id="SSF51905">
    <property type="entry name" value="FAD/NAD(P)-binding domain"/>
    <property type="match status" value="1"/>
</dbReference>
<dbReference type="EMBL" id="CAFBRZ010000079">
    <property type="protein sequence ID" value="CAB5158912.1"/>
    <property type="molecule type" value="Genomic_DNA"/>
</dbReference>
<evidence type="ECO:0000313" key="4">
    <source>
        <dbReference type="EMBL" id="CAB4797159.1"/>
    </source>
</evidence>
<dbReference type="PANTHER" id="PTHR43303:SF3">
    <property type="entry name" value="BLR3436 PROTEIN"/>
    <property type="match status" value="1"/>
</dbReference>
<dbReference type="InterPro" id="IPR002938">
    <property type="entry name" value="FAD-bd"/>
</dbReference>
<dbReference type="Gene3D" id="3.20.20.70">
    <property type="entry name" value="Aldolase class I"/>
    <property type="match status" value="1"/>
</dbReference>
<dbReference type="Gene3D" id="3.30.9.20">
    <property type="match status" value="1"/>
</dbReference>
<name>A0A6J7LJZ7_9ZZZZ</name>
<protein>
    <submittedName>
        <fullName evidence="6">Unannotated protein</fullName>
    </submittedName>
</protein>
<dbReference type="NCBIfam" id="NF006101">
    <property type="entry name" value="PRK08255.1"/>
    <property type="match status" value="1"/>
</dbReference>
<dbReference type="EMBL" id="CAFBMU010000002">
    <property type="protein sequence ID" value="CAB4914455.1"/>
    <property type="molecule type" value="Genomic_DNA"/>
</dbReference>
<evidence type="ECO:0000313" key="5">
    <source>
        <dbReference type="EMBL" id="CAB4914455.1"/>
    </source>
</evidence>
<dbReference type="PANTHER" id="PTHR43303">
    <property type="entry name" value="NADPH DEHYDROGENASE C23G7.10C-RELATED"/>
    <property type="match status" value="1"/>
</dbReference>
<dbReference type="EMBL" id="CAEZYE010000037">
    <property type="protein sequence ID" value="CAB4711885.1"/>
    <property type="molecule type" value="Genomic_DNA"/>
</dbReference>
<feature type="domain" description="FAD-binding" evidence="2">
    <location>
        <begin position="6"/>
        <end position="330"/>
    </location>
</feature>
<evidence type="ECO:0000259" key="2">
    <source>
        <dbReference type="Pfam" id="PF01494"/>
    </source>
</evidence>
<evidence type="ECO:0000313" key="3">
    <source>
        <dbReference type="EMBL" id="CAB4711885.1"/>
    </source>
</evidence>
<accession>A0A6J7LJZ7</accession>
<dbReference type="Gene3D" id="3.50.50.60">
    <property type="entry name" value="FAD/NAD(P)-binding domain"/>
    <property type="match status" value="1"/>
</dbReference>
<evidence type="ECO:0000313" key="6">
    <source>
        <dbReference type="EMBL" id="CAB4968588.1"/>
    </source>
</evidence>
<proteinExistence type="predicted"/>
<dbReference type="GO" id="GO:0050661">
    <property type="term" value="F:NADP binding"/>
    <property type="evidence" value="ECO:0007669"/>
    <property type="project" value="InterPro"/>
</dbReference>
<dbReference type="InterPro" id="IPR013785">
    <property type="entry name" value="Aldolase_TIM"/>
</dbReference>
<dbReference type="Pfam" id="PF01494">
    <property type="entry name" value="FAD_binding_3"/>
    <property type="match status" value="1"/>
</dbReference>
<dbReference type="InterPro" id="IPR044152">
    <property type="entry name" value="YqjM-like"/>
</dbReference>
<gene>
    <name evidence="3" type="ORF">UFOPK2655_00796</name>
    <name evidence="4" type="ORF">UFOPK3077_00272</name>
    <name evidence="5" type="ORF">UFOPK3667_00271</name>
    <name evidence="6" type="ORF">UFOPK3903_00131</name>
    <name evidence="7" type="ORF">UFOPK4444_01159</name>
</gene>
<dbReference type="PRINTS" id="PR00420">
    <property type="entry name" value="RNGMNOXGNASE"/>
</dbReference>
<dbReference type="CDD" id="cd02932">
    <property type="entry name" value="OYE_YqiM_FMN"/>
    <property type="match status" value="1"/>
</dbReference>
<sequence>MKILSIGGGAAGLYFGILMKKLDPNNEITIVERNRPYDTFGWGVVFSDQTLSNFVRADEPTARTILQSFNHWDDIDVRINETSFISGGHGFCGIGRKRLLNILQERAENLGVKLIFESDIQDDQEAAKLYDADLVIAADGLNSAIRTRYESTFKPDIDTRKCRFVWLGTKKLFKDFTFIFENTEFGWFQAHIYQFDGDTSTFIVETPEDVWLRAGIDQMSQEESIAFCEKLFAKHLDGAELMSNAAHLRGSANWIKFPRVICENWVQWNSIDGKEVPVVLMGDAAHTAHFSIGSGTKLAMEDAIELANSFANSTTGDMHEILASYQETRAIEVLKIQNAARNAMEWFEEAARYTNLPPEQFNFSLLTRSQRISHDNLRVRDAAFIDNYDKWFAAKAFADAGLELPTNVENIPPMFTPFKVRDVVLKNRVVVSPMAQYSSVDGLAADYHLVHLGARAMGGAAMVFTEMTCISADARITPGCPGLYSPEHTQGWKRIVDFVHSNSDAKIAVQIGHAGAKGATKLAWDGIDKPVETGSWPLISASPEQYLDGVSQTSREMTRSDMDRVKEDFINSTKAANEAGFDWLELHAAHGYLLSSFISPLTNKRSDEYGGSLENRLKYPLEIFNAIRAVWPAGKPISVRISAHDWTEGGITPTDAVEIAKAFKAAGADLIDCSSGQVTKKEKPVFGRMFQTPFADQIRNEAGIATIAVGAIFEADNVNTIIAAGRADLCAVARMHLVNPAWTLLEAAKIGYKNVTWPKQYVSAKVQIERNIEREKQMAAAAKNSLSYEQITLAFEA</sequence>
<feature type="domain" description="NADH:flavin oxidoreductase/NADH oxidase N-terminal" evidence="1">
    <location>
        <begin position="414"/>
        <end position="743"/>
    </location>
</feature>
<evidence type="ECO:0000313" key="7">
    <source>
        <dbReference type="EMBL" id="CAB5158912.1"/>
    </source>
</evidence>
<dbReference type="GO" id="GO:0071949">
    <property type="term" value="F:FAD binding"/>
    <property type="evidence" value="ECO:0007669"/>
    <property type="project" value="InterPro"/>
</dbReference>
<dbReference type="EMBL" id="CAFBOD010000001">
    <property type="protein sequence ID" value="CAB4968588.1"/>
    <property type="molecule type" value="Genomic_DNA"/>
</dbReference>
<organism evidence="6">
    <name type="scientific">freshwater metagenome</name>
    <dbReference type="NCBI Taxonomy" id="449393"/>
    <lineage>
        <taxon>unclassified sequences</taxon>
        <taxon>metagenomes</taxon>
        <taxon>ecological metagenomes</taxon>
    </lineage>
</organism>
<dbReference type="InterPro" id="IPR001155">
    <property type="entry name" value="OxRdtase_FMN_N"/>
</dbReference>
<dbReference type="GO" id="GO:0010181">
    <property type="term" value="F:FMN binding"/>
    <property type="evidence" value="ECO:0007669"/>
    <property type="project" value="InterPro"/>
</dbReference>
<dbReference type="Pfam" id="PF00724">
    <property type="entry name" value="Oxidored_FMN"/>
    <property type="match status" value="1"/>
</dbReference>
<dbReference type="AlphaFoldDB" id="A0A6J7LJZ7"/>
<dbReference type="InterPro" id="IPR036188">
    <property type="entry name" value="FAD/NAD-bd_sf"/>
</dbReference>
<dbReference type="GO" id="GO:0003959">
    <property type="term" value="F:NADPH dehydrogenase activity"/>
    <property type="evidence" value="ECO:0007669"/>
    <property type="project" value="InterPro"/>
</dbReference>